<sequence length="214" mass="22908">MSRRCSLAAYARVTRAMLTMHTPYAREVWIMPPIHRSSIHTTLVLLVFTLMMAPFVWAQNGTATADTPATGASGAHTAQDARFVMVASAAGQTEILASRLAATRSQSSKIKGFAATMIRDHTKANDQLKSIAQKDGYTLATTPTQTQEAAIAKLQSLQGKDFDTAYASMMLSDHHAAVALFQSESTSGNDADLKGFASSTLPTLQHHLALANAL</sequence>
<dbReference type="PANTHER" id="PTHR38593">
    <property type="entry name" value="BLR2558 PROTEIN"/>
    <property type="match status" value="1"/>
</dbReference>
<dbReference type="PANTHER" id="PTHR38593:SF1">
    <property type="entry name" value="BLR2558 PROTEIN"/>
    <property type="match status" value="1"/>
</dbReference>
<dbReference type="InterPro" id="IPR012347">
    <property type="entry name" value="Ferritin-like"/>
</dbReference>
<organism evidence="2 3">
    <name type="scientific">Dyella monticola</name>
    <dbReference type="NCBI Taxonomy" id="1927958"/>
    <lineage>
        <taxon>Bacteria</taxon>
        <taxon>Pseudomonadati</taxon>
        <taxon>Pseudomonadota</taxon>
        <taxon>Gammaproteobacteria</taxon>
        <taxon>Lysobacterales</taxon>
        <taxon>Rhodanobacteraceae</taxon>
        <taxon>Dyella</taxon>
    </lineage>
</organism>
<keyword evidence="3" id="KW-1185">Reference proteome</keyword>
<evidence type="ECO:0000313" key="2">
    <source>
        <dbReference type="EMBL" id="RDS80770.1"/>
    </source>
</evidence>
<evidence type="ECO:0000259" key="1">
    <source>
        <dbReference type="Pfam" id="PF13628"/>
    </source>
</evidence>
<name>A0A370WXH8_9GAMM</name>
<accession>A0A370WXH8</accession>
<dbReference type="AlphaFoldDB" id="A0A370WXH8"/>
<comment type="caution">
    <text evidence="2">The sequence shown here is derived from an EMBL/GenBank/DDBJ whole genome shotgun (WGS) entry which is preliminary data.</text>
</comment>
<gene>
    <name evidence="2" type="ORF">DWU98_12490</name>
</gene>
<dbReference type="Proteomes" id="UP000254258">
    <property type="component" value="Unassembled WGS sequence"/>
</dbReference>
<dbReference type="Pfam" id="PF13628">
    <property type="entry name" value="DUF4142"/>
    <property type="match status" value="1"/>
</dbReference>
<dbReference type="Gene3D" id="1.20.1260.10">
    <property type="match status" value="1"/>
</dbReference>
<dbReference type="EMBL" id="QRBE01000007">
    <property type="protein sequence ID" value="RDS80770.1"/>
    <property type="molecule type" value="Genomic_DNA"/>
</dbReference>
<evidence type="ECO:0000313" key="3">
    <source>
        <dbReference type="Proteomes" id="UP000254258"/>
    </source>
</evidence>
<protein>
    <submittedName>
        <fullName evidence="2">DUF4142 domain-containing protein</fullName>
    </submittedName>
</protein>
<dbReference type="InterPro" id="IPR025419">
    <property type="entry name" value="DUF4142"/>
</dbReference>
<reference evidence="2 3" key="1">
    <citation type="submission" date="2018-07" db="EMBL/GenBank/DDBJ databases">
        <title>Dyella monticola sp. nov. and Dyella psychrodurans sp. nov. isolated from monsoon evergreen broad-leaved forest soil of Dinghu Mountain, China.</title>
        <authorList>
            <person name="Gao Z."/>
            <person name="Qiu L."/>
        </authorList>
    </citation>
    <scope>NUCLEOTIDE SEQUENCE [LARGE SCALE GENOMIC DNA]</scope>
    <source>
        <strain evidence="2 3">4G-K06</strain>
    </source>
</reference>
<feature type="domain" description="DUF4142" evidence="1">
    <location>
        <begin position="79"/>
        <end position="214"/>
    </location>
</feature>
<proteinExistence type="predicted"/>